<sequence>MYAYVCINRWLADPFHPNQFNMISRVSRAAFNVRTAIPQATLRGPGDYFRRSIHASAALRLDYFDEVMVDHNNLRDLHSRFIAAYEKKDEEEMTRISHTFIREAAVHSDGEELSIYKALDQKGLNEYSEKDREDHQKVKQALKHVDSNSISSLGIMEYANAFERACQLLFTHADEEEKVHYKKLSSTLSDTERANLAVEFLKARSMAPTRPHPSAPQHGGLGQKLMGSMAKPIDAAVNATRDHVSLKYEHASI</sequence>
<evidence type="ECO:0000313" key="1">
    <source>
        <dbReference type="EMBL" id="CAE6453844.1"/>
    </source>
</evidence>
<dbReference type="Gene3D" id="1.20.120.520">
    <property type="entry name" value="nmb1532 protein domain like"/>
    <property type="match status" value="1"/>
</dbReference>
<evidence type="ECO:0000313" key="2">
    <source>
        <dbReference type="Proteomes" id="UP000663846"/>
    </source>
</evidence>
<dbReference type="Proteomes" id="UP000663846">
    <property type="component" value="Unassembled WGS sequence"/>
</dbReference>
<comment type="caution">
    <text evidence="1">The sequence shown here is derived from an EMBL/GenBank/DDBJ whole genome shotgun (WGS) entry which is preliminary data.</text>
</comment>
<dbReference type="AlphaFoldDB" id="A0A8H3BBR3"/>
<dbReference type="PANTHER" id="PTHR35585:SF1">
    <property type="entry name" value="HHE DOMAIN PROTEIN (AFU_ORTHOLOGUE AFUA_4G00730)"/>
    <property type="match status" value="1"/>
</dbReference>
<dbReference type="EMBL" id="CAJMWS010000591">
    <property type="protein sequence ID" value="CAE6453844.1"/>
    <property type="molecule type" value="Genomic_DNA"/>
</dbReference>
<name>A0A8H3BBR3_9AGAM</name>
<protein>
    <recommendedName>
        <fullName evidence="3">Hemerythrin-like domain-containing protein</fullName>
    </recommendedName>
</protein>
<accession>A0A8H3BBR3</accession>
<dbReference type="PANTHER" id="PTHR35585">
    <property type="entry name" value="HHE DOMAIN PROTEIN (AFU_ORTHOLOGUE AFUA_4G00730)"/>
    <property type="match status" value="1"/>
</dbReference>
<reference evidence="1" key="1">
    <citation type="submission" date="2021-01" db="EMBL/GenBank/DDBJ databases">
        <authorList>
            <person name="Kaushik A."/>
        </authorList>
    </citation>
    <scope>NUCLEOTIDE SEQUENCE</scope>
    <source>
        <strain evidence="1">AG1-1C</strain>
    </source>
</reference>
<evidence type="ECO:0008006" key="3">
    <source>
        <dbReference type="Google" id="ProtNLM"/>
    </source>
</evidence>
<gene>
    <name evidence="1" type="ORF">RDB_LOCUS148794</name>
</gene>
<organism evidence="1 2">
    <name type="scientific">Rhizoctonia solani</name>
    <dbReference type="NCBI Taxonomy" id="456999"/>
    <lineage>
        <taxon>Eukaryota</taxon>
        <taxon>Fungi</taxon>
        <taxon>Dikarya</taxon>
        <taxon>Basidiomycota</taxon>
        <taxon>Agaricomycotina</taxon>
        <taxon>Agaricomycetes</taxon>
        <taxon>Cantharellales</taxon>
        <taxon>Ceratobasidiaceae</taxon>
        <taxon>Rhizoctonia</taxon>
    </lineage>
</organism>
<proteinExistence type="predicted"/>